<feature type="region of interest" description="Disordered" evidence="1">
    <location>
        <begin position="203"/>
        <end position="240"/>
    </location>
</feature>
<reference evidence="2 3" key="1">
    <citation type="submission" date="2019-02" db="EMBL/GenBank/DDBJ databases">
        <title>Sequencing the genomes of 1000 actinobacteria strains.</title>
        <authorList>
            <person name="Klenk H.-P."/>
        </authorList>
    </citation>
    <scope>NUCLEOTIDE SEQUENCE [LARGE SCALE GENOMIC DNA]</scope>
    <source>
        <strain evidence="2 3">DSM 44509</strain>
    </source>
</reference>
<dbReference type="InterPro" id="IPR006530">
    <property type="entry name" value="YD"/>
</dbReference>
<sequence length="265" mass="27410">MRPGSGRRCAAADVNSYVAEGEAITEGATLTFVPGTAPTPSTYVLTDLDGDKVTSTRADGGNGHLDGGLFRITKVEAIRGKAGSTVLSPAITSVTYTAAGNPRLLLAPTDAGAACTDPTTTAQPAGCRALEFRYTGTGAGERLAGVTLWAHGAAVPTGGLVDGGTLVAAQQITLAQYGYDTAGRLTSVTDPRSSQQVTYTYRTDGDWRPSPRSAARRPGRSATTTASCRASPRPRWTTEPTAWPLSARAFATTCPWTAATPPCRT</sequence>
<dbReference type="OrthoDB" id="9762066at2"/>
<dbReference type="NCBIfam" id="TIGR01643">
    <property type="entry name" value="YD_repeat_2x"/>
    <property type="match status" value="1"/>
</dbReference>
<organism evidence="2 3">
    <name type="scientific">Blastococcus saxobsidens</name>
    <dbReference type="NCBI Taxonomy" id="138336"/>
    <lineage>
        <taxon>Bacteria</taxon>
        <taxon>Bacillati</taxon>
        <taxon>Actinomycetota</taxon>
        <taxon>Actinomycetes</taxon>
        <taxon>Geodermatophilales</taxon>
        <taxon>Geodermatophilaceae</taxon>
        <taxon>Blastococcus</taxon>
    </lineage>
</organism>
<dbReference type="RefSeq" id="WP_104529577.1">
    <property type="nucleotide sequence ID" value="NZ_POQT01000029.1"/>
</dbReference>
<dbReference type="Gene3D" id="2.180.10.10">
    <property type="entry name" value="RHS repeat-associated core"/>
    <property type="match status" value="1"/>
</dbReference>
<dbReference type="Proteomes" id="UP000292507">
    <property type="component" value="Unassembled WGS sequence"/>
</dbReference>
<evidence type="ECO:0000256" key="1">
    <source>
        <dbReference type="SAM" id="MobiDB-lite"/>
    </source>
</evidence>
<protein>
    <submittedName>
        <fullName evidence="2">YD repeat-containing protein</fullName>
    </submittedName>
</protein>
<evidence type="ECO:0000313" key="3">
    <source>
        <dbReference type="Proteomes" id="UP000292507"/>
    </source>
</evidence>
<dbReference type="AlphaFoldDB" id="A0A4Q7Y9B2"/>
<keyword evidence="3" id="KW-1185">Reference proteome</keyword>
<evidence type="ECO:0000313" key="2">
    <source>
        <dbReference type="EMBL" id="RZU32731.1"/>
    </source>
</evidence>
<name>A0A4Q7Y9B2_9ACTN</name>
<proteinExistence type="predicted"/>
<accession>A0A4Q7Y9B2</accession>
<gene>
    <name evidence="2" type="ORF">BKA19_2435</name>
</gene>
<dbReference type="EMBL" id="SHKV01000001">
    <property type="protein sequence ID" value="RZU32731.1"/>
    <property type="molecule type" value="Genomic_DNA"/>
</dbReference>
<comment type="caution">
    <text evidence="2">The sequence shown here is derived from an EMBL/GenBank/DDBJ whole genome shotgun (WGS) entry which is preliminary data.</text>
</comment>